<accession>A0AAU9U0Z7</accession>
<reference evidence="2" key="1">
    <citation type="submission" date="2022-03" db="EMBL/GenBank/DDBJ databases">
        <authorList>
            <person name="Tunstrom K."/>
        </authorList>
    </citation>
    <scope>NUCLEOTIDE SEQUENCE</scope>
</reference>
<proteinExistence type="predicted"/>
<protein>
    <submittedName>
        <fullName evidence="2">Uncharacterized protein</fullName>
    </submittedName>
</protein>
<name>A0AAU9U0Z7_EUPED</name>
<evidence type="ECO:0000313" key="3">
    <source>
        <dbReference type="Proteomes" id="UP001153954"/>
    </source>
</evidence>
<keyword evidence="3" id="KW-1185">Reference proteome</keyword>
<comment type="caution">
    <text evidence="2">The sequence shown here is derived from an EMBL/GenBank/DDBJ whole genome shotgun (WGS) entry which is preliminary data.</text>
</comment>
<dbReference type="EMBL" id="CAKOGL010000012">
    <property type="protein sequence ID" value="CAH2092893.1"/>
    <property type="molecule type" value="Genomic_DNA"/>
</dbReference>
<evidence type="ECO:0000313" key="2">
    <source>
        <dbReference type="EMBL" id="CAH2092893.1"/>
    </source>
</evidence>
<feature type="region of interest" description="Disordered" evidence="1">
    <location>
        <begin position="75"/>
        <end position="96"/>
    </location>
</feature>
<sequence>MAYVEVLSRNPNEPAITDAYGLDELDVETDNWLTTAHMADEDILTIKDTLSDPIRKKYETVVAIDKIRPLLNLNTDLGSSTSVELPNDSSDYDNED</sequence>
<dbReference type="AlphaFoldDB" id="A0AAU9U0Z7"/>
<organism evidence="2 3">
    <name type="scientific">Euphydryas editha</name>
    <name type="common">Edith's checkerspot</name>
    <dbReference type="NCBI Taxonomy" id="104508"/>
    <lineage>
        <taxon>Eukaryota</taxon>
        <taxon>Metazoa</taxon>
        <taxon>Ecdysozoa</taxon>
        <taxon>Arthropoda</taxon>
        <taxon>Hexapoda</taxon>
        <taxon>Insecta</taxon>
        <taxon>Pterygota</taxon>
        <taxon>Neoptera</taxon>
        <taxon>Endopterygota</taxon>
        <taxon>Lepidoptera</taxon>
        <taxon>Glossata</taxon>
        <taxon>Ditrysia</taxon>
        <taxon>Papilionoidea</taxon>
        <taxon>Nymphalidae</taxon>
        <taxon>Nymphalinae</taxon>
        <taxon>Euphydryas</taxon>
    </lineage>
</organism>
<feature type="compositionally biased region" description="Polar residues" evidence="1">
    <location>
        <begin position="75"/>
        <end position="89"/>
    </location>
</feature>
<gene>
    <name evidence="2" type="ORF">EEDITHA_LOCUS8612</name>
</gene>
<dbReference type="Proteomes" id="UP001153954">
    <property type="component" value="Unassembled WGS sequence"/>
</dbReference>
<evidence type="ECO:0000256" key="1">
    <source>
        <dbReference type="SAM" id="MobiDB-lite"/>
    </source>
</evidence>